<dbReference type="OrthoDB" id="5287633at2"/>
<protein>
    <submittedName>
        <fullName evidence="1">Uncharacterized protein</fullName>
    </submittedName>
</protein>
<dbReference type="RefSeq" id="WP_102242013.1">
    <property type="nucleotide sequence ID" value="NZ_CP025704.1"/>
</dbReference>
<evidence type="ECO:0000313" key="2">
    <source>
        <dbReference type="Proteomes" id="UP000235584"/>
    </source>
</evidence>
<dbReference type="AlphaFoldDB" id="A0A2K9NMI4"/>
<sequence>MNRKLKIIGIIVAVFLVLVGGVVYYASTKLNPEEIRKIAIEQTGKVFPNATTSLESVKISWGLNFKVELHKFSLNTKNPEGAPVEMMAVDELIVKVPLWAILTNGGVIEIQMDKPLMNYAEFPVGNNWTYAMGEKKEETKEQKTPEEQAAAQEKAIGIFGKSKINVKLTDVAVKYALRSNSSGQVGISRFLVKGLNFESSTAFEIASDAKFVMADQSVVSFSTIAIGEINIADLVKNGSVSSMVLVKVNNIAKTGLEWKFPEITTNLNLLLKKDGEISGNVQTSFETQNKIAADFKMTKQIEISNINVDIILKDIGLIMGLDHAIDLSKAKLTAKGGVIYTEDKKIDADLGFQISPGIGYSKEGIVATTTVNGSFKQKDIAINVKTDVLSGLVETIINGEFDPNQKFDLKALKPFDIKVTASRMKIPEKLIQAKLWSKKDPAEVAKAEAEAEKARAKAAAEGKPAPGLPPANVNVAWSNISVGGEDFSGKGKIVVSSQAIAIDGMTFKFSKGSGKLTQTMKLGVKSSESTFALGITDLNLSSFKPFLPPFIENFSGTFSGSVNGSATIYKAAKAPTYDVNLDVNARNGEIKKLNISEYINPILGSIPVVKDQVQDKQVKLDGNFETMTMKGRFKQDNYTISSFNFIGLNKKVELKGSGSIYPLPGSQNSSMDVYMTENGKIGEVLQKNLGSKELPVRVSGPGFAMKPEIQFTVSRVAKSALKTKGVEAAQKVIDKNIDKVVPEKAREQVKGLLNGLFKKK</sequence>
<dbReference type="EMBL" id="CP025704">
    <property type="protein sequence ID" value="AUN96718.1"/>
    <property type="molecule type" value="Genomic_DNA"/>
</dbReference>
<accession>A0A2K9NMI4</accession>
<gene>
    <name evidence="1" type="ORF">C0V70_01055</name>
</gene>
<dbReference type="Proteomes" id="UP000235584">
    <property type="component" value="Chromosome"/>
</dbReference>
<reference evidence="1 2" key="1">
    <citation type="submission" date="2018-01" db="EMBL/GenBank/DDBJ databases">
        <title>Complete genome sequence of Bacteriovorax stolpii DSM12778.</title>
        <authorList>
            <person name="Tang B."/>
            <person name="Chang J."/>
        </authorList>
    </citation>
    <scope>NUCLEOTIDE SEQUENCE [LARGE SCALE GENOMIC DNA]</scope>
    <source>
        <strain evidence="1 2">DSM 12778</strain>
    </source>
</reference>
<dbReference type="KEGG" id="bsto:C0V70_01055"/>
<evidence type="ECO:0000313" key="1">
    <source>
        <dbReference type="EMBL" id="AUN96718.1"/>
    </source>
</evidence>
<name>A0A2K9NMI4_BACTC</name>
<proteinExistence type="predicted"/>
<keyword evidence="2" id="KW-1185">Reference proteome</keyword>
<organism evidence="1 2">
    <name type="scientific">Bacteriovorax stolpii</name>
    <name type="common">Bdellovibrio stolpii</name>
    <dbReference type="NCBI Taxonomy" id="960"/>
    <lineage>
        <taxon>Bacteria</taxon>
        <taxon>Pseudomonadati</taxon>
        <taxon>Bdellovibrionota</taxon>
        <taxon>Bacteriovoracia</taxon>
        <taxon>Bacteriovoracales</taxon>
        <taxon>Bacteriovoracaceae</taxon>
        <taxon>Bacteriovorax</taxon>
    </lineage>
</organism>